<name>A0ABV2Z7A7_9ACTN</name>
<comment type="caution">
    <text evidence="3">The sequence shown here is derived from an EMBL/GenBank/DDBJ whole genome shotgun (WGS) entry which is preliminary data.</text>
</comment>
<dbReference type="Proteomes" id="UP001550853">
    <property type="component" value="Unassembled WGS sequence"/>
</dbReference>
<dbReference type="SUPFAM" id="SSF101960">
    <property type="entry name" value="Stabilizer of iron transporter SufD"/>
    <property type="match status" value="1"/>
</dbReference>
<dbReference type="PANTHER" id="PTHR43575:SF1">
    <property type="entry name" value="PROTEIN ABCI7, CHLOROPLASTIC"/>
    <property type="match status" value="1"/>
</dbReference>
<dbReference type="NCBIfam" id="TIGR01981">
    <property type="entry name" value="sufD"/>
    <property type="match status" value="1"/>
</dbReference>
<dbReference type="InterPro" id="IPR055346">
    <property type="entry name" value="Fe-S_cluster_assembly_SufBD"/>
</dbReference>
<keyword evidence="4" id="KW-1185">Reference proteome</keyword>
<dbReference type="Pfam" id="PF01458">
    <property type="entry name" value="SUFBD_core"/>
    <property type="match status" value="1"/>
</dbReference>
<dbReference type="InterPro" id="IPR000825">
    <property type="entry name" value="SUF_FeS_clus_asmbl_SufBD_core"/>
</dbReference>
<sequence length="393" mass="41870">MAEAQNIPAGSTTTGSIAVAAESTVATRMSAPPSYDVADFPVPHGREEEWRFTPLARLKGLHDGTAVTEGGVLVSVETPAGATQETVDRDDPRVGRAGTPVDRVAAQAYTSFEKASVVTVPKDTQLTEPIRIDVQGQGGTAFKHHVIELGAFAEAVVVMDHTGDATFAANVDYLLGDGAKLTVVSVQDWADTAVHAGQHNALIGRDASFKSVVVTFGGDLVRLHPRVTYAAPGGEAELYGLYFTEAGQHHEHRLMVDHDTPNCRSHVTYKGALQGDDAHAVWIGDVLIQAAATGTDTYELNRNLVLTDGARVDSVPNLEIETGEIVGAGHASATGRFDDEQLFYLMARGIPAEEARRLVVRGFFAELIQQIGLPDVEERLMAKIEAELEAAAA</sequence>
<protein>
    <submittedName>
        <fullName evidence="3">Fe-S cluster assembly protein SufD</fullName>
    </submittedName>
</protein>
<dbReference type="InterPro" id="IPR011542">
    <property type="entry name" value="SUF_FeS_clus_asmbl_SufD"/>
</dbReference>
<proteinExistence type="inferred from homology"/>
<evidence type="ECO:0000313" key="3">
    <source>
        <dbReference type="EMBL" id="MEU3713880.1"/>
    </source>
</evidence>
<gene>
    <name evidence="3" type="primary">sufD</name>
    <name evidence="3" type="ORF">AB0E61_27750</name>
</gene>
<organism evidence="3 4">
    <name type="scientific">Streptomyces catenulae</name>
    <dbReference type="NCBI Taxonomy" id="66875"/>
    <lineage>
        <taxon>Bacteria</taxon>
        <taxon>Bacillati</taxon>
        <taxon>Actinomycetota</taxon>
        <taxon>Actinomycetes</taxon>
        <taxon>Kitasatosporales</taxon>
        <taxon>Streptomycetaceae</taxon>
        <taxon>Streptomyces</taxon>
    </lineage>
</organism>
<dbReference type="PANTHER" id="PTHR43575">
    <property type="entry name" value="PROTEIN ABCI7, CHLOROPLASTIC"/>
    <property type="match status" value="1"/>
</dbReference>
<evidence type="ECO:0000313" key="4">
    <source>
        <dbReference type="Proteomes" id="UP001550853"/>
    </source>
</evidence>
<dbReference type="InterPro" id="IPR037284">
    <property type="entry name" value="SUF_FeS_clus_asmbl_SufBD_sf"/>
</dbReference>
<dbReference type="RefSeq" id="WP_030282982.1">
    <property type="nucleotide sequence ID" value="NZ_JBEZVI010000031.1"/>
</dbReference>
<comment type="similarity">
    <text evidence="1">Belongs to the iron-sulfur cluster assembly SufBD family.</text>
</comment>
<accession>A0ABV2Z7A7</accession>
<reference evidence="3 4" key="1">
    <citation type="submission" date="2024-06" db="EMBL/GenBank/DDBJ databases">
        <title>The Natural Products Discovery Center: Release of the First 8490 Sequenced Strains for Exploring Actinobacteria Biosynthetic Diversity.</title>
        <authorList>
            <person name="Kalkreuter E."/>
            <person name="Kautsar S.A."/>
            <person name="Yang D."/>
            <person name="Bader C.D."/>
            <person name="Teijaro C.N."/>
            <person name="Fluegel L."/>
            <person name="Davis C.M."/>
            <person name="Simpson J.R."/>
            <person name="Lauterbach L."/>
            <person name="Steele A.D."/>
            <person name="Gui C."/>
            <person name="Meng S."/>
            <person name="Li G."/>
            <person name="Viehrig K."/>
            <person name="Ye F."/>
            <person name="Su P."/>
            <person name="Kiefer A.F."/>
            <person name="Nichols A."/>
            <person name="Cepeda A.J."/>
            <person name="Yan W."/>
            <person name="Fan B."/>
            <person name="Jiang Y."/>
            <person name="Adhikari A."/>
            <person name="Zheng C.-J."/>
            <person name="Schuster L."/>
            <person name="Cowan T.M."/>
            <person name="Smanski M.J."/>
            <person name="Chevrette M.G."/>
            <person name="De Carvalho L.P.S."/>
            <person name="Shen B."/>
        </authorList>
    </citation>
    <scope>NUCLEOTIDE SEQUENCE [LARGE SCALE GENOMIC DNA]</scope>
    <source>
        <strain evidence="3 4">NPDC033039</strain>
    </source>
</reference>
<dbReference type="EMBL" id="JBEZVI010000031">
    <property type="protein sequence ID" value="MEU3713880.1"/>
    <property type="molecule type" value="Genomic_DNA"/>
</dbReference>
<evidence type="ECO:0000256" key="1">
    <source>
        <dbReference type="ARBA" id="ARBA00043967"/>
    </source>
</evidence>
<evidence type="ECO:0000259" key="2">
    <source>
        <dbReference type="Pfam" id="PF01458"/>
    </source>
</evidence>
<feature type="domain" description="SUF system FeS cluster assembly SufBD core" evidence="2">
    <location>
        <begin position="136"/>
        <end position="363"/>
    </location>
</feature>